<name>A0A1K2IQA4_9FLAO</name>
<keyword evidence="1" id="KW-1133">Transmembrane helix</keyword>
<evidence type="ECO:0000256" key="1">
    <source>
        <dbReference type="SAM" id="Phobius"/>
    </source>
</evidence>
<keyword evidence="1" id="KW-0472">Membrane</keyword>
<dbReference type="AlphaFoldDB" id="A0A1K2IQA4"/>
<reference evidence="2 3" key="1">
    <citation type="submission" date="2016-10" db="EMBL/GenBank/DDBJ databases">
        <authorList>
            <person name="de Groot N.N."/>
        </authorList>
    </citation>
    <scope>NUCLEOTIDE SEQUENCE [LARGE SCALE GENOMIC DNA]</scope>
    <source>
        <strain evidence="2 3">DSM 18180</strain>
    </source>
</reference>
<organism evidence="2 3">
    <name type="scientific">Flaviramulus basaltis</name>
    <dbReference type="NCBI Taxonomy" id="369401"/>
    <lineage>
        <taxon>Bacteria</taxon>
        <taxon>Pseudomonadati</taxon>
        <taxon>Bacteroidota</taxon>
        <taxon>Flavobacteriia</taxon>
        <taxon>Flavobacteriales</taxon>
        <taxon>Flavobacteriaceae</taxon>
        <taxon>Flaviramulus</taxon>
    </lineage>
</organism>
<keyword evidence="3" id="KW-1185">Reference proteome</keyword>
<gene>
    <name evidence="2" type="ORF">SAMN05428642_104277</name>
</gene>
<proteinExistence type="predicted"/>
<accession>A0A1K2IQA4</accession>
<protein>
    <submittedName>
        <fullName evidence="2">Uncharacterized protein</fullName>
    </submittedName>
</protein>
<evidence type="ECO:0000313" key="3">
    <source>
        <dbReference type="Proteomes" id="UP000182544"/>
    </source>
</evidence>
<dbReference type="Proteomes" id="UP000182544">
    <property type="component" value="Unassembled WGS sequence"/>
</dbReference>
<keyword evidence="1" id="KW-0812">Transmembrane</keyword>
<evidence type="ECO:0000313" key="2">
    <source>
        <dbReference type="EMBL" id="SFZ94609.1"/>
    </source>
</evidence>
<sequence length="30" mass="3455">MHFILLVYDPTFDEWLTLGGGVFIILLLAF</sequence>
<feature type="transmembrane region" description="Helical" evidence="1">
    <location>
        <begin position="12"/>
        <end position="29"/>
    </location>
</feature>
<dbReference type="EMBL" id="FPKV01000004">
    <property type="protein sequence ID" value="SFZ94609.1"/>
    <property type="molecule type" value="Genomic_DNA"/>
</dbReference>